<evidence type="ECO:0000313" key="9">
    <source>
        <dbReference type="Proteomes" id="UP001159427"/>
    </source>
</evidence>
<evidence type="ECO:0000256" key="5">
    <source>
        <dbReference type="ARBA" id="ARBA00022898"/>
    </source>
</evidence>
<evidence type="ECO:0000313" key="8">
    <source>
        <dbReference type="EMBL" id="CAH3025367.1"/>
    </source>
</evidence>
<comment type="cofactor">
    <cofactor evidence="1">
        <name>pyridoxal 5'-phosphate</name>
        <dbReference type="ChEBI" id="CHEBI:597326"/>
    </cofactor>
</comment>
<keyword evidence="9" id="KW-1185">Reference proteome</keyword>
<sequence length="469" mass="52938">MNKAVYRGRHFLNKFNNLFGTGRSVVLAPNLCSEDLQGQRQTRKMSSKPIYKPADRLLGHDKNVWVEFTALARKCKAVNLGQGFPDFAPPPIISEALGKVASSSDISVNQYTRSQGHPRLVNAIGKLYTTLLKREIDPLSEILITGGAYESLFCSFQGLIDPGDEVIIIEPFFDCYVPQIAFAGGVPKFVTLKPKENATSTKDWIWDKEELESAFTEKTRAIVINTPHNPIGKVLSMEELQFIADLCKKYNVICISDEVYEWLVYNGMQHIRIATLPGMWERTVTIGSAGKTFSVTGWKIGWSIGPKELIRNLQTVQSQVTYTLPTPTQEALAQAFEHEIPLVGTEKSYFKELSSMLEKKRDLMAKLLTDVGFKPTIPEGGYFMMADTSDIDVNFDEYDKSDDPQDYKFVRWLTKEKGIAAIPPSAFYSAQNKHYGAKYIRFCFIKEDSTLEAGAKKLKEWKEELESKK</sequence>
<gene>
    <name evidence="8" type="ORF">PEVE_00025845</name>
</gene>
<dbReference type="InterPro" id="IPR015422">
    <property type="entry name" value="PyrdxlP-dep_Trfase_small"/>
</dbReference>
<accession>A0ABN8MAK2</accession>
<dbReference type="EMBL" id="CALNXI010000349">
    <property type="protein sequence ID" value="CAH3025367.1"/>
    <property type="molecule type" value="Genomic_DNA"/>
</dbReference>
<comment type="pathway">
    <text evidence="6">Amino-acid degradation; L-kynurenine degradation; kynurenate from L-kynurenine: step 1/2.</text>
</comment>
<evidence type="ECO:0000259" key="7">
    <source>
        <dbReference type="Pfam" id="PF00155"/>
    </source>
</evidence>
<dbReference type="EC" id="2.6.1.7" evidence="2"/>
<reference evidence="8 9" key="1">
    <citation type="submission" date="2022-05" db="EMBL/GenBank/DDBJ databases">
        <authorList>
            <consortium name="Genoscope - CEA"/>
            <person name="William W."/>
        </authorList>
    </citation>
    <scope>NUCLEOTIDE SEQUENCE [LARGE SCALE GENOMIC DNA]</scope>
</reference>
<evidence type="ECO:0000256" key="2">
    <source>
        <dbReference type="ARBA" id="ARBA00012751"/>
    </source>
</evidence>
<dbReference type="Gene3D" id="3.40.640.10">
    <property type="entry name" value="Type I PLP-dependent aspartate aminotransferase-like (Major domain)"/>
    <property type="match status" value="1"/>
</dbReference>
<dbReference type="Pfam" id="PF00155">
    <property type="entry name" value="Aminotran_1_2"/>
    <property type="match status" value="1"/>
</dbReference>
<evidence type="ECO:0000256" key="3">
    <source>
        <dbReference type="ARBA" id="ARBA00022576"/>
    </source>
</evidence>
<keyword evidence="3" id="KW-0032">Aminotransferase</keyword>
<keyword evidence="5" id="KW-0663">Pyridoxal phosphate</keyword>
<dbReference type="Gene3D" id="3.90.1150.10">
    <property type="entry name" value="Aspartate Aminotransferase, domain 1"/>
    <property type="match status" value="1"/>
</dbReference>
<dbReference type="Proteomes" id="UP001159427">
    <property type="component" value="Unassembled WGS sequence"/>
</dbReference>
<protein>
    <recommendedName>
        <fullName evidence="2">kynurenine--oxoglutarate transaminase</fullName>
        <ecNumber evidence="2">2.6.1.7</ecNumber>
    </recommendedName>
</protein>
<dbReference type="InterPro" id="IPR015421">
    <property type="entry name" value="PyrdxlP-dep_Trfase_major"/>
</dbReference>
<keyword evidence="4" id="KW-0808">Transferase</keyword>
<dbReference type="CDD" id="cd00609">
    <property type="entry name" value="AAT_like"/>
    <property type="match status" value="1"/>
</dbReference>
<comment type="caution">
    <text evidence="8">The sequence shown here is derived from an EMBL/GenBank/DDBJ whole genome shotgun (WGS) entry which is preliminary data.</text>
</comment>
<dbReference type="PANTHER" id="PTHR43807:SF20">
    <property type="entry name" value="FI04487P"/>
    <property type="match status" value="1"/>
</dbReference>
<feature type="domain" description="Aminotransferase class I/classII large" evidence="7">
    <location>
        <begin position="78"/>
        <end position="456"/>
    </location>
</feature>
<dbReference type="InterPro" id="IPR051326">
    <property type="entry name" value="Kynurenine-oxoglutarate_AT"/>
</dbReference>
<evidence type="ECO:0000256" key="6">
    <source>
        <dbReference type="ARBA" id="ARBA00024016"/>
    </source>
</evidence>
<dbReference type="SUPFAM" id="SSF53383">
    <property type="entry name" value="PLP-dependent transferases"/>
    <property type="match status" value="1"/>
</dbReference>
<evidence type="ECO:0000256" key="4">
    <source>
        <dbReference type="ARBA" id="ARBA00022679"/>
    </source>
</evidence>
<dbReference type="InterPro" id="IPR004839">
    <property type="entry name" value="Aminotransferase_I/II_large"/>
</dbReference>
<evidence type="ECO:0000256" key="1">
    <source>
        <dbReference type="ARBA" id="ARBA00001933"/>
    </source>
</evidence>
<dbReference type="InterPro" id="IPR015424">
    <property type="entry name" value="PyrdxlP-dep_Trfase"/>
</dbReference>
<proteinExistence type="predicted"/>
<name>A0ABN8MAK2_9CNID</name>
<organism evidence="8 9">
    <name type="scientific">Porites evermanni</name>
    <dbReference type="NCBI Taxonomy" id="104178"/>
    <lineage>
        <taxon>Eukaryota</taxon>
        <taxon>Metazoa</taxon>
        <taxon>Cnidaria</taxon>
        <taxon>Anthozoa</taxon>
        <taxon>Hexacorallia</taxon>
        <taxon>Scleractinia</taxon>
        <taxon>Fungiina</taxon>
        <taxon>Poritidae</taxon>
        <taxon>Porites</taxon>
    </lineage>
</organism>
<dbReference type="PANTHER" id="PTHR43807">
    <property type="entry name" value="FI04487P"/>
    <property type="match status" value="1"/>
</dbReference>